<accession>I4AHZ1</accession>
<dbReference type="HOGENOM" id="CLU_153795_0_0_10"/>
<dbReference type="InterPro" id="IPR029060">
    <property type="entry name" value="PIN-like_dom_sf"/>
</dbReference>
<dbReference type="OrthoDB" id="1443334at2"/>
<dbReference type="RefSeq" id="WP_014797033.1">
    <property type="nucleotide sequence ID" value="NC_018018.1"/>
</dbReference>
<name>I4AHZ1_BERLS</name>
<evidence type="ECO:0000313" key="3">
    <source>
        <dbReference type="Proteomes" id="UP000006054"/>
    </source>
</evidence>
<protein>
    <submittedName>
        <fullName evidence="2">Putative nucleic acid-binding protein, contains PIN domain</fullName>
    </submittedName>
</protein>
<keyword evidence="3" id="KW-1185">Reference proteome</keyword>
<dbReference type="AlphaFoldDB" id="I4AHZ1"/>
<reference evidence="3" key="1">
    <citation type="submission" date="2012-06" db="EMBL/GenBank/DDBJ databases">
        <title>The complete genome of Flexibacter litoralis DSM 6794.</title>
        <authorList>
            <person name="Lucas S."/>
            <person name="Copeland A."/>
            <person name="Lapidus A."/>
            <person name="Glavina del Rio T."/>
            <person name="Dalin E."/>
            <person name="Tice H."/>
            <person name="Bruce D."/>
            <person name="Goodwin L."/>
            <person name="Pitluck S."/>
            <person name="Peters L."/>
            <person name="Ovchinnikova G."/>
            <person name="Lu M."/>
            <person name="Kyrpides N."/>
            <person name="Mavromatis K."/>
            <person name="Ivanova N."/>
            <person name="Brettin T."/>
            <person name="Detter J.C."/>
            <person name="Han C."/>
            <person name="Larimer F."/>
            <person name="Land M."/>
            <person name="Hauser L."/>
            <person name="Markowitz V."/>
            <person name="Cheng J.-F."/>
            <person name="Hugenholtz P."/>
            <person name="Woyke T."/>
            <person name="Wu D."/>
            <person name="Spring S."/>
            <person name="Lang E."/>
            <person name="Kopitz M."/>
            <person name="Brambilla E."/>
            <person name="Klenk H.-P."/>
            <person name="Eisen J.A."/>
        </authorList>
    </citation>
    <scope>NUCLEOTIDE SEQUENCE [LARGE SCALE GENOMIC DNA]</scope>
    <source>
        <strain evidence="3">ATCC 23117 / DSM 6794 / NBRC 15988 / NCIMB 1366 / Sio-4</strain>
    </source>
</reference>
<dbReference type="Gene3D" id="3.40.50.1010">
    <property type="entry name" value="5'-nuclease"/>
    <property type="match status" value="1"/>
</dbReference>
<evidence type="ECO:0000313" key="2">
    <source>
        <dbReference type="EMBL" id="AFM03576.1"/>
    </source>
</evidence>
<dbReference type="Pfam" id="PF01850">
    <property type="entry name" value="PIN"/>
    <property type="match status" value="1"/>
</dbReference>
<dbReference type="InterPro" id="IPR002716">
    <property type="entry name" value="PIN_dom"/>
</dbReference>
<gene>
    <name evidence="2" type="ordered locus">Fleli_1138</name>
</gene>
<evidence type="ECO:0000259" key="1">
    <source>
        <dbReference type="Pfam" id="PF01850"/>
    </source>
</evidence>
<dbReference type="eggNOG" id="COG1487">
    <property type="taxonomic scope" value="Bacteria"/>
</dbReference>
<organism evidence="2 3">
    <name type="scientific">Bernardetia litoralis (strain ATCC 23117 / DSM 6794 / NBRC 15988 / NCIMB 1366 / Fx l1 / Sio-4)</name>
    <name type="common">Flexibacter litoralis</name>
    <dbReference type="NCBI Taxonomy" id="880071"/>
    <lineage>
        <taxon>Bacteria</taxon>
        <taxon>Pseudomonadati</taxon>
        <taxon>Bacteroidota</taxon>
        <taxon>Cytophagia</taxon>
        <taxon>Cytophagales</taxon>
        <taxon>Bernardetiaceae</taxon>
        <taxon>Bernardetia</taxon>
    </lineage>
</organism>
<dbReference type="EMBL" id="CP003345">
    <property type="protein sequence ID" value="AFM03576.1"/>
    <property type="molecule type" value="Genomic_DNA"/>
</dbReference>
<dbReference type="PATRIC" id="fig|880071.3.peg.1109"/>
<dbReference type="SUPFAM" id="SSF88723">
    <property type="entry name" value="PIN domain-like"/>
    <property type="match status" value="1"/>
</dbReference>
<proteinExistence type="predicted"/>
<dbReference type="Proteomes" id="UP000006054">
    <property type="component" value="Chromosome"/>
</dbReference>
<dbReference type="STRING" id="880071.Fleli_1138"/>
<feature type="domain" description="PIN" evidence="1">
    <location>
        <begin position="3"/>
        <end position="136"/>
    </location>
</feature>
<sequence>MNYIIDTNILILLSKSRMFSSFFRETYLQDTTNHISYTHISLGELSSFTRRNKWGKSKLTLLNEILKGFHLILANSLPIIDSYGIIDAYSQGKLSEKPLPNGMSARNMGKNDLWIAAAALDSKAILLTTDNDFDHLHDQFITVEIIDIAKYY</sequence>
<dbReference type="KEGG" id="fli:Fleli_1138"/>